<feature type="region of interest" description="Disordered" evidence="3">
    <location>
        <begin position="15"/>
        <end position="99"/>
    </location>
</feature>
<dbReference type="PANTHER" id="PTHR37042">
    <property type="entry name" value="OUTER MEMBRANE PROTEIN RV1973"/>
    <property type="match status" value="1"/>
</dbReference>
<evidence type="ECO:0000256" key="4">
    <source>
        <dbReference type="SAM" id="Phobius"/>
    </source>
</evidence>
<dbReference type="STRING" id="1077974.GOEFS_077_00490"/>
<dbReference type="GO" id="GO:0016020">
    <property type="term" value="C:membrane"/>
    <property type="evidence" value="ECO:0007669"/>
    <property type="project" value="UniProtKB-SubCell"/>
</dbReference>
<keyword evidence="4" id="KW-1133">Transmembrane helix</keyword>
<gene>
    <name evidence="5" type="ORF">GOEFS_077_00490</name>
</gene>
<evidence type="ECO:0000313" key="5">
    <source>
        <dbReference type="EMBL" id="GAB19257.1"/>
    </source>
</evidence>
<keyword evidence="6" id="KW-1185">Reference proteome</keyword>
<reference evidence="5 6" key="1">
    <citation type="submission" date="2011-12" db="EMBL/GenBank/DDBJ databases">
        <title>Whole genome shotgun sequence of Gordonia effusa NBRC 100432.</title>
        <authorList>
            <person name="Yoshida I."/>
            <person name="Takarada H."/>
            <person name="Hosoyama A."/>
            <person name="Tsuchikane K."/>
            <person name="Katsumata H."/>
            <person name="Yamazaki S."/>
            <person name="Fujita N."/>
        </authorList>
    </citation>
    <scope>NUCLEOTIDE SEQUENCE [LARGE SCALE GENOMIC DNA]</scope>
    <source>
        <strain evidence="5 6">NBRC 100432</strain>
    </source>
</reference>
<evidence type="ECO:0000256" key="1">
    <source>
        <dbReference type="ARBA" id="ARBA00004370"/>
    </source>
</evidence>
<feature type="compositionally biased region" description="Basic and acidic residues" evidence="3">
    <location>
        <begin position="55"/>
        <end position="95"/>
    </location>
</feature>
<dbReference type="AlphaFoldDB" id="H0R2F6"/>
<accession>H0R2F6</accession>
<evidence type="ECO:0000256" key="3">
    <source>
        <dbReference type="SAM" id="MobiDB-lite"/>
    </source>
</evidence>
<comment type="subcellular location">
    <subcellularLocation>
        <location evidence="1">Membrane</location>
    </subcellularLocation>
</comment>
<keyword evidence="4" id="KW-0812">Transmembrane</keyword>
<evidence type="ECO:0000256" key="2">
    <source>
        <dbReference type="ARBA" id="ARBA00023136"/>
    </source>
</evidence>
<name>H0R2F6_9ACTN</name>
<evidence type="ECO:0000313" key="6">
    <source>
        <dbReference type="Proteomes" id="UP000035034"/>
    </source>
</evidence>
<protein>
    <recommendedName>
        <fullName evidence="7">Mce-associated membrane protein</fullName>
    </recommendedName>
</protein>
<evidence type="ECO:0008006" key="7">
    <source>
        <dbReference type="Google" id="ProtNLM"/>
    </source>
</evidence>
<sequence>MEALNVAVATLVAMAKRPGSSDSANDGAGNDPTDADMTSPTSDDFLAENRANRAKARDEAAAKEAKAQAKLAKRDKTTGADTEDDRRPRKIDSRPKTSRVRSSRVVTGLLVGLCVAVIALAALAGFFGYRYYETRDELAAQSASSQYGKDAMDTARRYAATIGTYDPDNYADLDRRIRGISTPSFADSYITSSQDARKGNTNARGASKAESKYAGLESLSATKAVVLVTLDQVVKVPDLQSAEPNGIPYQSRVKITLKRDGDRWLISDLETV</sequence>
<dbReference type="Proteomes" id="UP000035034">
    <property type="component" value="Unassembled WGS sequence"/>
</dbReference>
<feature type="transmembrane region" description="Helical" evidence="4">
    <location>
        <begin position="105"/>
        <end position="129"/>
    </location>
</feature>
<dbReference type="eggNOG" id="ENOG5033EKB">
    <property type="taxonomic scope" value="Bacteria"/>
</dbReference>
<dbReference type="PANTHER" id="PTHR37042:SF4">
    <property type="entry name" value="OUTER MEMBRANE PROTEIN RV1973"/>
    <property type="match status" value="1"/>
</dbReference>
<keyword evidence="2 4" id="KW-0472">Membrane</keyword>
<dbReference type="EMBL" id="BAEH01000077">
    <property type="protein sequence ID" value="GAB19257.1"/>
    <property type="molecule type" value="Genomic_DNA"/>
</dbReference>
<proteinExistence type="predicted"/>
<organism evidence="5 6">
    <name type="scientific">Gordonia effusa NBRC 100432</name>
    <dbReference type="NCBI Taxonomy" id="1077974"/>
    <lineage>
        <taxon>Bacteria</taxon>
        <taxon>Bacillati</taxon>
        <taxon>Actinomycetota</taxon>
        <taxon>Actinomycetes</taxon>
        <taxon>Mycobacteriales</taxon>
        <taxon>Gordoniaceae</taxon>
        <taxon>Gordonia</taxon>
    </lineage>
</organism>
<comment type="caution">
    <text evidence="5">The sequence shown here is derived from an EMBL/GenBank/DDBJ whole genome shotgun (WGS) entry which is preliminary data.</text>
</comment>